<name>A0ABU8F4L9_9BACI</name>
<evidence type="ECO:0000259" key="7">
    <source>
        <dbReference type="PROSITE" id="PS50893"/>
    </source>
</evidence>
<evidence type="ECO:0000256" key="2">
    <source>
        <dbReference type="ARBA" id="ARBA00022475"/>
    </source>
</evidence>
<keyword evidence="1" id="KW-0813">Transport</keyword>
<feature type="domain" description="ABC transporter" evidence="7">
    <location>
        <begin position="13"/>
        <end position="234"/>
    </location>
</feature>
<sequence length="269" mass="30566">MKEEKENTSHSHIHLKNLYKSYNGTQILKDLNLAIRKGEFVAIVGKSGCGKSTLLRLLSGLEKPTDGKILVDEKELMSINRQSCMMFQDGRLLPWKRVLENVELGLKGIHREEAMVVLRNVGLENRIHEWPSKLSGGQKQRVALARALIHNPSLLLLDEPLGALDAFTRLEMQSLIEDIWINQRFTTLLVTHDVEEAVALADRVILLKEGRIAHNVPIPLPRPRQRDHSVFTTTVKQILMQIIDHPDHKGRNVAEDLNYPIHPIPKVVL</sequence>
<keyword evidence="3" id="KW-0547">Nucleotide-binding</keyword>
<keyword evidence="2" id="KW-1003">Cell membrane</keyword>
<keyword evidence="4 8" id="KW-0067">ATP-binding</keyword>
<proteinExistence type="predicted"/>
<evidence type="ECO:0000256" key="6">
    <source>
        <dbReference type="ARBA" id="ARBA00023136"/>
    </source>
</evidence>
<dbReference type="InterPro" id="IPR017871">
    <property type="entry name" value="ABC_transporter-like_CS"/>
</dbReference>
<dbReference type="PROSITE" id="PS50893">
    <property type="entry name" value="ABC_TRANSPORTER_2"/>
    <property type="match status" value="1"/>
</dbReference>
<evidence type="ECO:0000256" key="3">
    <source>
        <dbReference type="ARBA" id="ARBA00022741"/>
    </source>
</evidence>
<evidence type="ECO:0000256" key="4">
    <source>
        <dbReference type="ARBA" id="ARBA00022840"/>
    </source>
</evidence>
<comment type="caution">
    <text evidence="8">The sequence shown here is derived from an EMBL/GenBank/DDBJ whole genome shotgun (WGS) entry which is preliminary data.</text>
</comment>
<keyword evidence="9" id="KW-1185">Reference proteome</keyword>
<evidence type="ECO:0000313" key="9">
    <source>
        <dbReference type="Proteomes" id="UP001364890"/>
    </source>
</evidence>
<dbReference type="PANTHER" id="PTHR42788">
    <property type="entry name" value="TAURINE IMPORT ATP-BINDING PROTEIN-RELATED"/>
    <property type="match status" value="1"/>
</dbReference>
<keyword evidence="6" id="KW-0472">Membrane</keyword>
<dbReference type="SUPFAM" id="SSF52540">
    <property type="entry name" value="P-loop containing nucleoside triphosphate hydrolases"/>
    <property type="match status" value="1"/>
</dbReference>
<dbReference type="RefSeq" id="WP_336497525.1">
    <property type="nucleotide sequence ID" value="NZ_JBAWSY010000006.1"/>
</dbReference>
<gene>
    <name evidence="8" type="ORF">WAX74_09945</name>
</gene>
<dbReference type="SMART" id="SM00382">
    <property type="entry name" value="AAA"/>
    <property type="match status" value="1"/>
</dbReference>
<dbReference type="Gene3D" id="3.40.50.300">
    <property type="entry name" value="P-loop containing nucleotide triphosphate hydrolases"/>
    <property type="match status" value="1"/>
</dbReference>
<dbReference type="InterPro" id="IPR003593">
    <property type="entry name" value="AAA+_ATPase"/>
</dbReference>
<evidence type="ECO:0000313" key="8">
    <source>
        <dbReference type="EMBL" id="MEI4769964.1"/>
    </source>
</evidence>
<evidence type="ECO:0000256" key="1">
    <source>
        <dbReference type="ARBA" id="ARBA00022448"/>
    </source>
</evidence>
<dbReference type="GO" id="GO:0005524">
    <property type="term" value="F:ATP binding"/>
    <property type="evidence" value="ECO:0007669"/>
    <property type="project" value="UniProtKB-KW"/>
</dbReference>
<keyword evidence="5" id="KW-1278">Translocase</keyword>
<protein>
    <submittedName>
        <fullName evidence="8">ATP-binding cassette domain-containing protein</fullName>
    </submittedName>
</protein>
<dbReference type="PROSITE" id="PS00211">
    <property type="entry name" value="ABC_TRANSPORTER_1"/>
    <property type="match status" value="1"/>
</dbReference>
<reference evidence="8 9" key="1">
    <citation type="submission" date="2024-01" db="EMBL/GenBank/DDBJ databases">
        <title>Seven novel Bacillus-like species.</title>
        <authorList>
            <person name="Liu G."/>
        </authorList>
    </citation>
    <scope>NUCLEOTIDE SEQUENCE [LARGE SCALE GENOMIC DNA]</scope>
    <source>
        <strain evidence="8 9">FJAT-51614</strain>
    </source>
</reference>
<dbReference type="EMBL" id="JBAWSY010000006">
    <property type="protein sequence ID" value="MEI4769964.1"/>
    <property type="molecule type" value="Genomic_DNA"/>
</dbReference>
<organism evidence="8 9">
    <name type="scientific">Psychrobacillus mangrovi</name>
    <dbReference type="NCBI Taxonomy" id="3117745"/>
    <lineage>
        <taxon>Bacteria</taxon>
        <taxon>Bacillati</taxon>
        <taxon>Bacillota</taxon>
        <taxon>Bacilli</taxon>
        <taxon>Bacillales</taxon>
        <taxon>Bacillaceae</taxon>
        <taxon>Psychrobacillus</taxon>
    </lineage>
</organism>
<dbReference type="InterPro" id="IPR003439">
    <property type="entry name" value="ABC_transporter-like_ATP-bd"/>
</dbReference>
<dbReference type="InterPro" id="IPR050166">
    <property type="entry name" value="ABC_transporter_ATP-bind"/>
</dbReference>
<evidence type="ECO:0000256" key="5">
    <source>
        <dbReference type="ARBA" id="ARBA00022967"/>
    </source>
</evidence>
<accession>A0ABU8F4L9</accession>
<dbReference type="CDD" id="cd03293">
    <property type="entry name" value="ABC_NrtD_SsuB_transporters"/>
    <property type="match status" value="1"/>
</dbReference>
<dbReference type="PANTHER" id="PTHR42788:SF17">
    <property type="entry name" value="ALIPHATIC SULFONATES IMPORT ATP-BINDING PROTEIN SSUB"/>
    <property type="match status" value="1"/>
</dbReference>
<dbReference type="InterPro" id="IPR027417">
    <property type="entry name" value="P-loop_NTPase"/>
</dbReference>
<dbReference type="Proteomes" id="UP001364890">
    <property type="component" value="Unassembled WGS sequence"/>
</dbReference>
<dbReference type="Pfam" id="PF00005">
    <property type="entry name" value="ABC_tran"/>
    <property type="match status" value="1"/>
</dbReference>